<dbReference type="GO" id="GO:0005635">
    <property type="term" value="C:nuclear envelope"/>
    <property type="evidence" value="ECO:0007669"/>
    <property type="project" value="UniProtKB-ARBA"/>
</dbReference>
<evidence type="ECO:0000256" key="4">
    <source>
        <dbReference type="ARBA" id="ARBA00022990"/>
    </source>
</evidence>
<dbReference type="KEGG" id="pmrn:116947531"/>
<dbReference type="SMART" id="SM00540">
    <property type="entry name" value="LEM"/>
    <property type="match status" value="1"/>
</dbReference>
<keyword evidence="7" id="KW-0472">Membrane</keyword>
<dbReference type="AlphaFoldDB" id="A0AAJ7TJZ4"/>
<feature type="compositionally biased region" description="Polar residues" evidence="6">
    <location>
        <begin position="188"/>
        <end position="199"/>
    </location>
</feature>
<evidence type="ECO:0000313" key="11">
    <source>
        <dbReference type="RefSeq" id="XP_032819280.1"/>
    </source>
</evidence>
<keyword evidence="10" id="KW-1185">Reference proteome</keyword>
<gene>
    <name evidence="11" type="primary">LOC116947531</name>
</gene>
<evidence type="ECO:0000256" key="1">
    <source>
        <dbReference type="ARBA" id="ARBA00007744"/>
    </source>
</evidence>
<accession>A0AAJ7TJZ4</accession>
<dbReference type="InterPro" id="IPR003887">
    <property type="entry name" value="LEM_dom"/>
</dbReference>
<dbReference type="InterPro" id="IPR013146">
    <property type="entry name" value="LEM-like_dom"/>
</dbReference>
<keyword evidence="4" id="KW-0007">Acetylation</keyword>
<dbReference type="PANTHER" id="PTHR12019">
    <property type="entry name" value="LAMINA-ASSOCIATED POLYPEPTIDE THYMOPOIETIN"/>
    <property type="match status" value="1"/>
</dbReference>
<dbReference type="Pfam" id="PF08198">
    <property type="entry name" value="Thymopoietin"/>
    <property type="match status" value="1"/>
</dbReference>
<dbReference type="Proteomes" id="UP001318040">
    <property type="component" value="Chromosome 30"/>
</dbReference>
<dbReference type="InterPro" id="IPR051656">
    <property type="entry name" value="LEM_domain"/>
</dbReference>
<organism evidence="10 11">
    <name type="scientific">Petromyzon marinus</name>
    <name type="common">Sea lamprey</name>
    <dbReference type="NCBI Taxonomy" id="7757"/>
    <lineage>
        <taxon>Eukaryota</taxon>
        <taxon>Metazoa</taxon>
        <taxon>Chordata</taxon>
        <taxon>Craniata</taxon>
        <taxon>Vertebrata</taxon>
        <taxon>Cyclostomata</taxon>
        <taxon>Hyperoartia</taxon>
        <taxon>Petromyzontiformes</taxon>
        <taxon>Petromyzontidae</taxon>
        <taxon>Petromyzon</taxon>
    </lineage>
</organism>
<evidence type="ECO:0000259" key="8">
    <source>
        <dbReference type="PROSITE" id="PS50954"/>
    </source>
</evidence>
<dbReference type="PANTHER" id="PTHR12019:SF9">
    <property type="entry name" value="THYMOPOIETIN"/>
    <property type="match status" value="1"/>
</dbReference>
<keyword evidence="5" id="KW-0238">DNA-binding</keyword>
<feature type="transmembrane region" description="Helical" evidence="7">
    <location>
        <begin position="312"/>
        <end position="333"/>
    </location>
</feature>
<protein>
    <submittedName>
        <fullName evidence="11">Lamina-associated polypeptide 2, isoforms beta/delta/epsilon/gamma-like</fullName>
    </submittedName>
</protein>
<feature type="domain" description="LEM" evidence="8">
    <location>
        <begin position="105"/>
        <end position="149"/>
    </location>
</feature>
<keyword evidence="2" id="KW-0488">Methylation</keyword>
<dbReference type="SMART" id="SM01261">
    <property type="entry name" value="Thymopoietin"/>
    <property type="match status" value="1"/>
</dbReference>
<evidence type="ECO:0000256" key="6">
    <source>
        <dbReference type="SAM" id="MobiDB-lite"/>
    </source>
</evidence>
<name>A0AAJ7TJZ4_PETMA</name>
<comment type="similarity">
    <text evidence="1">Belongs to the LEM family.</text>
</comment>
<evidence type="ECO:0000256" key="2">
    <source>
        <dbReference type="ARBA" id="ARBA00022481"/>
    </source>
</evidence>
<reference evidence="11" key="1">
    <citation type="submission" date="2025-08" db="UniProtKB">
        <authorList>
            <consortium name="RefSeq"/>
        </authorList>
    </citation>
    <scope>IDENTIFICATION</scope>
    <source>
        <tissue evidence="11">Sperm</tissue>
    </source>
</reference>
<keyword evidence="7" id="KW-1133">Transmembrane helix</keyword>
<dbReference type="InterPro" id="IPR011015">
    <property type="entry name" value="LEM/LEM-like_dom_sf"/>
</dbReference>
<dbReference type="CDD" id="cd12940">
    <property type="entry name" value="LEM_LAP2_LEMD1"/>
    <property type="match status" value="1"/>
</dbReference>
<proteinExistence type="inferred from homology"/>
<dbReference type="Pfam" id="PF03020">
    <property type="entry name" value="LEM"/>
    <property type="match status" value="1"/>
</dbReference>
<dbReference type="PROSITE" id="PS50954">
    <property type="entry name" value="LEM"/>
    <property type="match status" value="1"/>
</dbReference>
<dbReference type="SUPFAM" id="SSF63451">
    <property type="entry name" value="LEM domain"/>
    <property type="match status" value="2"/>
</dbReference>
<evidence type="ECO:0000259" key="9">
    <source>
        <dbReference type="PROSITE" id="PS50955"/>
    </source>
</evidence>
<evidence type="ECO:0000256" key="7">
    <source>
        <dbReference type="SAM" id="Phobius"/>
    </source>
</evidence>
<sequence>MSGSAVVEDPASLTKERLKSELLAHKVALPTGEQKKEVYVKLYLKHVTPKRSGVRARAGLRADFSSDEEEQQPPRASPNRKSTRKTVVQVTPVKETVTITEIIEEKDITKMSDMELLKLLSQYGLNSGPIIATTRKVYESKLMKAMKEGTPATNTKAVEEAYSDDDDENNGKEAAEAKDKEVKEPKGNSIQTPLASRSTRSAKVKVTKETTTTTMTTTSTMSKRSLKNFKEPSIEVMSSPKGINATRRRPLHSSAEPSARGEDLLVRRETVTVTSAAPAYARANAQLAPAKPVRATDSGTATRAVAHRRFPVWLRVLLVLALVVFLALVYANMESNEPKPTPPKDSRDV</sequence>
<feature type="region of interest" description="Disordered" evidence="6">
    <location>
        <begin position="50"/>
        <end position="86"/>
    </location>
</feature>
<keyword evidence="3" id="KW-0597">Phosphoprotein</keyword>
<dbReference type="RefSeq" id="XP_032819280.1">
    <property type="nucleotide sequence ID" value="XM_032963389.1"/>
</dbReference>
<dbReference type="CDD" id="cd12935">
    <property type="entry name" value="LEM_like"/>
    <property type="match status" value="1"/>
</dbReference>
<feature type="compositionally biased region" description="Low complexity" evidence="6">
    <location>
        <begin position="209"/>
        <end position="223"/>
    </location>
</feature>
<dbReference type="PROSITE" id="PS50955">
    <property type="entry name" value="LEM_LIKE"/>
    <property type="match status" value="1"/>
</dbReference>
<feature type="domain" description="LEM-like" evidence="9">
    <location>
        <begin position="7"/>
        <end position="50"/>
    </location>
</feature>
<evidence type="ECO:0000313" key="10">
    <source>
        <dbReference type="Proteomes" id="UP001318040"/>
    </source>
</evidence>
<feature type="compositionally biased region" description="Basic and acidic residues" evidence="6">
    <location>
        <begin position="169"/>
        <end position="186"/>
    </location>
</feature>
<keyword evidence="7" id="KW-0812">Transmembrane</keyword>
<dbReference type="FunFam" id="1.10.720.40:FF:000001">
    <property type="entry name" value="LEM domain containing 2, isoform CRA_a"/>
    <property type="match status" value="2"/>
</dbReference>
<feature type="region of interest" description="Disordered" evidence="6">
    <location>
        <begin position="150"/>
        <end position="223"/>
    </location>
</feature>
<dbReference type="GO" id="GO:0003677">
    <property type="term" value="F:DNA binding"/>
    <property type="evidence" value="ECO:0007669"/>
    <property type="project" value="UniProtKB-KW"/>
</dbReference>
<dbReference type="Gene3D" id="1.10.720.40">
    <property type="match status" value="2"/>
</dbReference>
<evidence type="ECO:0000256" key="5">
    <source>
        <dbReference type="ARBA" id="ARBA00023125"/>
    </source>
</evidence>
<evidence type="ECO:0000256" key="3">
    <source>
        <dbReference type="ARBA" id="ARBA00022553"/>
    </source>
</evidence>